<dbReference type="EMBL" id="JARPUR010000001">
    <property type="protein sequence ID" value="KAK4885626.1"/>
    <property type="molecule type" value="Genomic_DNA"/>
</dbReference>
<dbReference type="PANTHER" id="PTHR34153:SF2">
    <property type="entry name" value="SI:CH211-262H13.3-RELATED"/>
    <property type="match status" value="1"/>
</dbReference>
<evidence type="ECO:0000313" key="3">
    <source>
        <dbReference type="Proteomes" id="UP001353858"/>
    </source>
</evidence>
<accession>A0AAN7PLP7</accession>
<feature type="compositionally biased region" description="Acidic residues" evidence="1">
    <location>
        <begin position="287"/>
        <end position="299"/>
    </location>
</feature>
<evidence type="ECO:0000313" key="2">
    <source>
        <dbReference type="EMBL" id="KAK4885626.1"/>
    </source>
</evidence>
<feature type="region of interest" description="Disordered" evidence="1">
    <location>
        <begin position="271"/>
        <end position="299"/>
    </location>
</feature>
<evidence type="ECO:0008006" key="4">
    <source>
        <dbReference type="Google" id="ProtNLM"/>
    </source>
</evidence>
<dbReference type="Proteomes" id="UP001353858">
    <property type="component" value="Unassembled WGS sequence"/>
</dbReference>
<evidence type="ECO:0000256" key="1">
    <source>
        <dbReference type="SAM" id="MobiDB-lite"/>
    </source>
</evidence>
<dbReference type="PANTHER" id="PTHR34153">
    <property type="entry name" value="SI:CH211-262H13.3-RELATED-RELATED"/>
    <property type="match status" value="1"/>
</dbReference>
<sequence length="299" mass="34709">MFFLDFESERETRKNKEQSDLINQELLKRISGQVAQLLTLVNSMDDRLRRLEHKLNVQPRLLPEEDNIPKLPFKTIQELKIFETDYSDNVHNAMVNRVSLVSGKDMRTCIFNQLSDVLAPEVGHLCSWAGRNNNYSIQNTIITKILLDATRKNFPETKKNEFENVVKDWLKAERELEKLAQNIDNIEDIKAEIMFKTTDELLENVEADDNKDNYGRDSFLKPETQCTSEHFLACTNCQGRSCSNVESPTAEDSFDIDEQTCDTSLLTQFTYIQDEDEGDKEEKKEDQQEEVIEGYESDE</sequence>
<reference evidence="3" key="1">
    <citation type="submission" date="2023-01" db="EMBL/GenBank/DDBJ databases">
        <title>Key to firefly adult light organ development and bioluminescence: homeobox transcription factors regulate luciferase expression and transportation to peroxisome.</title>
        <authorList>
            <person name="Fu X."/>
        </authorList>
    </citation>
    <scope>NUCLEOTIDE SEQUENCE [LARGE SCALE GENOMIC DNA]</scope>
</reference>
<gene>
    <name evidence="2" type="ORF">RN001_001897</name>
</gene>
<dbReference type="AlphaFoldDB" id="A0AAN7PLP7"/>
<proteinExistence type="predicted"/>
<protein>
    <recommendedName>
        <fullName evidence="4">DUF4806 domain-containing protein</fullName>
    </recommendedName>
</protein>
<organism evidence="2 3">
    <name type="scientific">Aquatica leii</name>
    <dbReference type="NCBI Taxonomy" id="1421715"/>
    <lineage>
        <taxon>Eukaryota</taxon>
        <taxon>Metazoa</taxon>
        <taxon>Ecdysozoa</taxon>
        <taxon>Arthropoda</taxon>
        <taxon>Hexapoda</taxon>
        <taxon>Insecta</taxon>
        <taxon>Pterygota</taxon>
        <taxon>Neoptera</taxon>
        <taxon>Endopterygota</taxon>
        <taxon>Coleoptera</taxon>
        <taxon>Polyphaga</taxon>
        <taxon>Elateriformia</taxon>
        <taxon>Elateroidea</taxon>
        <taxon>Lampyridae</taxon>
        <taxon>Luciolinae</taxon>
        <taxon>Aquatica</taxon>
    </lineage>
</organism>
<comment type="caution">
    <text evidence="2">The sequence shown here is derived from an EMBL/GenBank/DDBJ whole genome shotgun (WGS) entry which is preliminary data.</text>
</comment>
<name>A0AAN7PLP7_9COLE</name>
<keyword evidence="3" id="KW-1185">Reference proteome</keyword>